<dbReference type="AlphaFoldDB" id="A0A9B0X344"/>
<accession>A0A9B0X344</accession>
<dbReference type="SUPFAM" id="SSF50494">
    <property type="entry name" value="Trypsin-like serine proteases"/>
    <property type="match status" value="1"/>
</dbReference>
<dbReference type="PANTHER" id="PTHR14389:SF14">
    <property type="entry name" value="SERINE PROTEASE FAM111A"/>
    <property type="match status" value="1"/>
</dbReference>
<reference evidence="2" key="1">
    <citation type="submission" date="2025-08" db="UniProtKB">
        <authorList>
            <consortium name="RefSeq"/>
        </authorList>
    </citation>
    <scope>IDENTIFICATION</scope>
    <source>
        <tissue evidence="2">Spleen</tissue>
    </source>
</reference>
<sequence>IETQQNKEMLVLGRQGIEGYLNLGMPLSCIPEMSHLEITFVTNNSKQGNQTLFRHDETVTAECIKFYIYAIGKGRKRIVKRNRLHNKGCKLCVYAFKGETIKEALCKDGRFLTFLENDDWKLIESLECVLESTQSVDDLEGKFFEVEFEKKMSLRATASQNSESEQRDIHVTSSQIVDQYPSLKGESDKIRKHFNQKMKANKNKKSLFNLHKANFGKLVSNSITIKDHKCFSHFGQSVGYIYSKNFCGTCFVLKGPYIITCQHVIDMIIGDGVEQHLWLELISKYARVTFDYEDYTEKEKNSFFLDSFLLTGATLDYCILKLKENGQQVPSGLYNRIASIPHSGLVYIIGHPYGKEKSTDNCCVIPLGQREKACQDHYLQNKEAVDSSGQFVHMHTMNSFKNIFNNPHVITYDTSFYFGSSGSPVFDPDFSLVAMHTAGFAYNYGKGNICSIIEFGISLGSILQDIKENHREWYESKYMASKDIEMISDED</sequence>
<evidence type="ECO:0000313" key="1">
    <source>
        <dbReference type="Proteomes" id="UP000504623"/>
    </source>
</evidence>
<dbReference type="GeneID" id="102840941"/>
<keyword evidence="1" id="KW-1185">Reference proteome</keyword>
<dbReference type="GO" id="GO:0006260">
    <property type="term" value="P:DNA replication"/>
    <property type="evidence" value="ECO:0007669"/>
    <property type="project" value="TreeGrafter"/>
</dbReference>
<gene>
    <name evidence="2" type="primary">FAM111A</name>
</gene>
<dbReference type="CTD" id="63901"/>
<dbReference type="GO" id="GO:0000785">
    <property type="term" value="C:chromatin"/>
    <property type="evidence" value="ECO:0007669"/>
    <property type="project" value="TreeGrafter"/>
</dbReference>
<dbReference type="Proteomes" id="UP000504623">
    <property type="component" value="Unplaced"/>
</dbReference>
<dbReference type="InterPro" id="IPR009003">
    <property type="entry name" value="Peptidase_S1_PA"/>
</dbReference>
<proteinExistence type="predicted"/>
<evidence type="ECO:0000313" key="2">
    <source>
        <dbReference type="RefSeq" id="XP_006876555.1"/>
    </source>
</evidence>
<dbReference type="GO" id="GO:0005634">
    <property type="term" value="C:nucleus"/>
    <property type="evidence" value="ECO:0007669"/>
    <property type="project" value="TreeGrafter"/>
</dbReference>
<dbReference type="RefSeq" id="XP_006876555.1">
    <property type="nucleotide sequence ID" value="XM_006876493.1"/>
</dbReference>
<dbReference type="InterPro" id="IPR043504">
    <property type="entry name" value="Peptidase_S1_PA_chymotrypsin"/>
</dbReference>
<dbReference type="PANTHER" id="PTHR14389">
    <property type="entry name" value="SI:CH1073-475A24.1"/>
    <property type="match status" value="1"/>
</dbReference>
<dbReference type="OrthoDB" id="10025068at2759"/>
<name>A0A9B0X344_CHRAS</name>
<protein>
    <submittedName>
        <fullName evidence="2">Protein FAM111A</fullName>
    </submittedName>
</protein>
<feature type="non-terminal residue" evidence="2">
    <location>
        <position position="1"/>
    </location>
</feature>
<dbReference type="Pfam" id="PF13365">
    <property type="entry name" value="Trypsin_2"/>
    <property type="match status" value="1"/>
</dbReference>
<organism evidence="1 2">
    <name type="scientific">Chrysochloris asiatica</name>
    <name type="common">Cape golden mole</name>
    <dbReference type="NCBI Taxonomy" id="185453"/>
    <lineage>
        <taxon>Eukaryota</taxon>
        <taxon>Metazoa</taxon>
        <taxon>Chordata</taxon>
        <taxon>Craniata</taxon>
        <taxon>Vertebrata</taxon>
        <taxon>Euteleostomi</taxon>
        <taxon>Mammalia</taxon>
        <taxon>Eutheria</taxon>
        <taxon>Afrotheria</taxon>
        <taxon>Chrysochloridae</taxon>
        <taxon>Chrysochlorinae</taxon>
        <taxon>Chrysochloris</taxon>
    </lineage>
</organism>
<dbReference type="Gene3D" id="2.40.10.10">
    <property type="entry name" value="Trypsin-like serine proteases"/>
    <property type="match status" value="1"/>
</dbReference>